<reference evidence="1 4" key="2">
    <citation type="submission" date="2018-03" db="EMBL/GenBank/DDBJ databases">
        <title>Genomic Encyclopedia of Archaeal and Bacterial Type Strains, Phase II (KMG-II): from individual species to whole genera.</title>
        <authorList>
            <person name="Goeker M."/>
        </authorList>
    </citation>
    <scope>NUCLEOTIDE SEQUENCE [LARGE SCALE GENOMIC DNA]</scope>
    <source>
        <strain evidence="1 4">DSM 29956</strain>
    </source>
</reference>
<dbReference type="RefSeq" id="WP_085897860.1">
    <property type="nucleotide sequence ID" value="NZ_FWFY01000019.1"/>
</dbReference>
<evidence type="ECO:0000313" key="4">
    <source>
        <dbReference type="Proteomes" id="UP000240624"/>
    </source>
</evidence>
<dbReference type="Proteomes" id="UP000240624">
    <property type="component" value="Unassembled WGS sequence"/>
</dbReference>
<dbReference type="EMBL" id="FWFY01000019">
    <property type="protein sequence ID" value="SLN70651.1"/>
    <property type="molecule type" value="Genomic_DNA"/>
</dbReference>
<evidence type="ECO:0000313" key="2">
    <source>
        <dbReference type="EMBL" id="SLN70651.1"/>
    </source>
</evidence>
<dbReference type="Proteomes" id="UP000193495">
    <property type="component" value="Unassembled WGS sequence"/>
</dbReference>
<dbReference type="OrthoDB" id="2955631at2"/>
<dbReference type="AlphaFoldDB" id="A0A1X7A4M8"/>
<dbReference type="Pfam" id="PF10011">
    <property type="entry name" value="DUF2254"/>
    <property type="match status" value="1"/>
</dbReference>
<keyword evidence="4" id="KW-1185">Reference proteome</keyword>
<organism evidence="2 3">
    <name type="scientific">Limimaricola soesokkakensis</name>
    <dbReference type="NCBI Taxonomy" id="1343159"/>
    <lineage>
        <taxon>Bacteria</taxon>
        <taxon>Pseudomonadati</taxon>
        <taxon>Pseudomonadota</taxon>
        <taxon>Alphaproteobacteria</taxon>
        <taxon>Rhodobacterales</taxon>
        <taxon>Paracoccaceae</taxon>
        <taxon>Limimaricola</taxon>
    </lineage>
</organism>
<evidence type="ECO:0000313" key="3">
    <source>
        <dbReference type="Proteomes" id="UP000193495"/>
    </source>
</evidence>
<name>A0A1X7A4M8_9RHOB</name>
<dbReference type="InterPro" id="IPR018723">
    <property type="entry name" value="DUF2254_membrane"/>
</dbReference>
<dbReference type="EMBL" id="PYGB01000020">
    <property type="protein sequence ID" value="PSK80666.1"/>
    <property type="molecule type" value="Genomic_DNA"/>
</dbReference>
<protein>
    <submittedName>
        <fullName evidence="1">Putative membrane protein DUF2254</fullName>
    </submittedName>
</protein>
<sequence>MAWIAIFAWVVLTYVRWVDNIARLGRLGNTIEKVDAATREAFGHFHRTAPLGGRPVSVIPKGGVDLYSEELGFIQHIDTGRFESWAKENDAVVYVRSLPGAFVQPQRALATIKPLAGEAVLELSDLLDAFVLAERRTYASDPRFGLAMLRKSAPSMTAPFSAFFSGRLRSRPCQGPRSGS</sequence>
<proteinExistence type="predicted"/>
<reference evidence="2 3" key="1">
    <citation type="submission" date="2017-03" db="EMBL/GenBank/DDBJ databases">
        <authorList>
            <person name="Afonso C.L."/>
            <person name="Miller P.J."/>
            <person name="Scott M.A."/>
            <person name="Spackman E."/>
            <person name="Goraichik I."/>
            <person name="Dimitrov K.M."/>
            <person name="Suarez D.L."/>
            <person name="Swayne D.E."/>
        </authorList>
    </citation>
    <scope>NUCLEOTIDE SEQUENCE [LARGE SCALE GENOMIC DNA]</scope>
    <source>
        <strain evidence="2 3">CECT 8367</strain>
    </source>
</reference>
<evidence type="ECO:0000313" key="1">
    <source>
        <dbReference type="EMBL" id="PSK80666.1"/>
    </source>
</evidence>
<accession>A0A1X7A4M8</accession>
<gene>
    <name evidence="1" type="ORF">CLV79_1208</name>
    <name evidence="2" type="ORF">LOS8367_03563</name>
</gene>